<reference evidence="4 5" key="1">
    <citation type="submission" date="2020-02" db="EMBL/GenBank/DDBJ databases">
        <authorList>
            <person name="Li X.-J."/>
            <person name="Feng X.-M."/>
        </authorList>
    </citation>
    <scope>NUCLEOTIDE SEQUENCE [LARGE SCALE GENOMIC DNA]</scope>
    <source>
        <strain evidence="4 5">CGMCC 4.7225</strain>
    </source>
</reference>
<feature type="transmembrane region" description="Helical" evidence="2">
    <location>
        <begin position="25"/>
        <end position="47"/>
    </location>
</feature>
<keyword evidence="2" id="KW-1133">Transmembrane helix</keyword>
<sequence>MRFPEKHLSEGEFVEYHLRTHAKALIVPVAVLLVAGAAAGFGLGILPDEQSTGTTVGRWAIIIGAVLVVLIWSLWPFLTWLTTTFTVTNYRLITRSGIISRTGRNIPLSRINDAAFEQGLLDRILRCGTLIVSAASEEGQIKLHDVPRVHAVQLRLSEMVSDARDEPWSREDSGYSEELDEWEHSRDSGRAGRRERSGRRGEPGRREEPGDR</sequence>
<feature type="domain" description="YdbS-like PH" evidence="3">
    <location>
        <begin position="80"/>
        <end position="153"/>
    </location>
</feature>
<feature type="region of interest" description="Disordered" evidence="1">
    <location>
        <begin position="164"/>
        <end position="212"/>
    </location>
</feature>
<evidence type="ECO:0000256" key="1">
    <source>
        <dbReference type="SAM" id="MobiDB-lite"/>
    </source>
</evidence>
<evidence type="ECO:0000313" key="4">
    <source>
        <dbReference type="EMBL" id="NED95188.1"/>
    </source>
</evidence>
<dbReference type="InterPro" id="IPR005182">
    <property type="entry name" value="YdbS-like_PH"/>
</dbReference>
<dbReference type="PANTHER" id="PTHR37938">
    <property type="entry name" value="BLL0215 PROTEIN"/>
    <property type="match status" value="1"/>
</dbReference>
<feature type="compositionally biased region" description="Basic and acidic residues" evidence="1">
    <location>
        <begin position="182"/>
        <end position="212"/>
    </location>
</feature>
<dbReference type="Pfam" id="PF03703">
    <property type="entry name" value="bPH_2"/>
    <property type="match status" value="1"/>
</dbReference>
<protein>
    <submittedName>
        <fullName evidence="4">PH domain-containing protein</fullName>
    </submittedName>
</protein>
<comment type="caution">
    <text evidence="4">The sequence shown here is derived from an EMBL/GenBank/DDBJ whole genome shotgun (WGS) entry which is preliminary data.</text>
</comment>
<dbReference type="PANTHER" id="PTHR37938:SF1">
    <property type="entry name" value="BLL0215 PROTEIN"/>
    <property type="match status" value="1"/>
</dbReference>
<keyword evidence="2" id="KW-0472">Membrane</keyword>
<evidence type="ECO:0000259" key="3">
    <source>
        <dbReference type="Pfam" id="PF03703"/>
    </source>
</evidence>
<evidence type="ECO:0000313" key="5">
    <source>
        <dbReference type="Proteomes" id="UP000469185"/>
    </source>
</evidence>
<feature type="compositionally biased region" description="Basic and acidic residues" evidence="1">
    <location>
        <begin position="164"/>
        <end position="173"/>
    </location>
</feature>
<dbReference type="RefSeq" id="WP_163817631.1">
    <property type="nucleotide sequence ID" value="NZ_JAAGOB010000003.1"/>
</dbReference>
<dbReference type="EMBL" id="JAAGOB010000003">
    <property type="protein sequence ID" value="NED95188.1"/>
    <property type="molecule type" value="Genomic_DNA"/>
</dbReference>
<dbReference type="Proteomes" id="UP000469185">
    <property type="component" value="Unassembled WGS sequence"/>
</dbReference>
<organism evidence="4 5">
    <name type="scientific">Phytoactinopolyspora alkaliphila</name>
    <dbReference type="NCBI Taxonomy" id="1783498"/>
    <lineage>
        <taxon>Bacteria</taxon>
        <taxon>Bacillati</taxon>
        <taxon>Actinomycetota</taxon>
        <taxon>Actinomycetes</taxon>
        <taxon>Jiangellales</taxon>
        <taxon>Jiangellaceae</taxon>
        <taxon>Phytoactinopolyspora</taxon>
    </lineage>
</organism>
<proteinExistence type="predicted"/>
<keyword evidence="5" id="KW-1185">Reference proteome</keyword>
<dbReference type="AlphaFoldDB" id="A0A6N9YJX9"/>
<name>A0A6N9YJX9_9ACTN</name>
<keyword evidence="2" id="KW-0812">Transmembrane</keyword>
<gene>
    <name evidence="4" type="ORF">G1H11_07650</name>
</gene>
<evidence type="ECO:0000256" key="2">
    <source>
        <dbReference type="SAM" id="Phobius"/>
    </source>
</evidence>
<feature type="transmembrane region" description="Helical" evidence="2">
    <location>
        <begin position="59"/>
        <end position="81"/>
    </location>
</feature>
<accession>A0A6N9YJX9</accession>